<organism evidence="3 4">
    <name type="scientific">Dyella lutea</name>
    <dbReference type="NCBI Taxonomy" id="2950441"/>
    <lineage>
        <taxon>Bacteria</taxon>
        <taxon>Pseudomonadati</taxon>
        <taxon>Pseudomonadota</taxon>
        <taxon>Gammaproteobacteria</taxon>
        <taxon>Lysobacterales</taxon>
        <taxon>Rhodanobacteraceae</taxon>
        <taxon>Dyella</taxon>
    </lineage>
</organism>
<reference evidence="3 4" key="1">
    <citation type="submission" date="2022-06" db="EMBL/GenBank/DDBJ databases">
        <title>Dyella sp. Sa strain:Sa Genome sequencing.</title>
        <authorList>
            <person name="Park S."/>
        </authorList>
    </citation>
    <scope>NUCLEOTIDE SEQUENCE [LARGE SCALE GENOMIC DNA]</scope>
    <source>
        <strain evidence="3 4">Sa</strain>
    </source>
</reference>
<evidence type="ECO:0000313" key="4">
    <source>
        <dbReference type="Proteomes" id="UP001204615"/>
    </source>
</evidence>
<proteinExistence type="predicted"/>
<evidence type="ECO:0000256" key="1">
    <source>
        <dbReference type="SAM" id="Coils"/>
    </source>
</evidence>
<dbReference type="Proteomes" id="UP001204615">
    <property type="component" value="Unassembled WGS sequence"/>
</dbReference>
<accession>A0ABT1F6D4</accession>
<keyword evidence="4" id="KW-1185">Reference proteome</keyword>
<name>A0ABT1F6D4_9GAMM</name>
<feature type="chain" id="PRO_5046863463" evidence="2">
    <location>
        <begin position="22"/>
        <end position="216"/>
    </location>
</feature>
<comment type="caution">
    <text evidence="3">The sequence shown here is derived from an EMBL/GenBank/DDBJ whole genome shotgun (WGS) entry which is preliminary data.</text>
</comment>
<feature type="coiled-coil region" evidence="1">
    <location>
        <begin position="78"/>
        <end position="105"/>
    </location>
</feature>
<gene>
    <name evidence="3" type="ORF">NC595_02380</name>
</gene>
<sequence>MRKFLIVSAMLSVVVSTAAIAQQKGSAVQYRWHDAHGLLHYSDSLSADAMANGYDIVDSRGIVVRHVERQLTVEERAAAEKQAAIAAAKKQAEDEQRRNDDQMLAAYPNEPDLVSMQKDELNSIDQQISTTRKSLATQEQALADLLGRAGELERTKQPVPKYLNDRIATQRGVVGSQRALLERLQQSYVNTQLRQEGQLSRYRELKKQIAGDDPGH</sequence>
<evidence type="ECO:0000256" key="2">
    <source>
        <dbReference type="SAM" id="SignalP"/>
    </source>
</evidence>
<dbReference type="RefSeq" id="WP_253564684.1">
    <property type="nucleotide sequence ID" value="NZ_JAMZEK010000001.1"/>
</dbReference>
<keyword evidence="2" id="KW-0732">Signal</keyword>
<dbReference type="EMBL" id="JAMZEK010000001">
    <property type="protein sequence ID" value="MCP1372907.1"/>
    <property type="molecule type" value="Genomic_DNA"/>
</dbReference>
<feature type="signal peptide" evidence="2">
    <location>
        <begin position="1"/>
        <end position="21"/>
    </location>
</feature>
<evidence type="ECO:0000313" key="3">
    <source>
        <dbReference type="EMBL" id="MCP1372907.1"/>
    </source>
</evidence>
<protein>
    <submittedName>
        <fullName evidence="3">DUF4124 domain-containing protein</fullName>
    </submittedName>
</protein>
<keyword evidence="1" id="KW-0175">Coiled coil</keyword>